<gene>
    <name evidence="2" type="ORF">BST27_29665</name>
</gene>
<dbReference type="STRING" id="28445.BHQ20_13385"/>
<evidence type="ECO:0000313" key="2">
    <source>
        <dbReference type="EMBL" id="ORA90508.1"/>
    </source>
</evidence>
<accession>A0A1E3SE28</accession>
<feature type="compositionally biased region" description="Low complexity" evidence="1">
    <location>
        <begin position="210"/>
        <end position="225"/>
    </location>
</feature>
<sequence length="225" mass="24612">MVYSQDQQRERRRQWLRVHYRGDFDLTAEVAAIVNPLAAQVAALPRPLVLRPKIDEVADAVHELISTVVGMLAESRQLDSAAHARTVRAVRDLAQRPTAPLITDEHIGSGRWAAILVEFVAPFNGDLAALLGRALPPHHPKTNGLSASERLEAALRVLDTPAHDLAFLIPKAARRQSLPSIEEINAAYRAREEAERVQRALAKVKPAKPAKPGKTGKAATVGARR</sequence>
<dbReference type="AlphaFoldDB" id="A0A1E3SE28"/>
<evidence type="ECO:0000256" key="1">
    <source>
        <dbReference type="SAM" id="MobiDB-lite"/>
    </source>
</evidence>
<protein>
    <submittedName>
        <fullName evidence="2">Uncharacterized protein</fullName>
    </submittedName>
</protein>
<comment type="caution">
    <text evidence="2">The sequence shown here is derived from an EMBL/GenBank/DDBJ whole genome shotgun (WGS) entry which is preliminary data.</text>
</comment>
<dbReference type="Proteomes" id="UP000192739">
    <property type="component" value="Unassembled WGS sequence"/>
</dbReference>
<name>A0A1E3SE28_MYCIE</name>
<feature type="region of interest" description="Disordered" evidence="1">
    <location>
        <begin position="200"/>
        <end position="225"/>
    </location>
</feature>
<proteinExistence type="predicted"/>
<keyword evidence="3" id="KW-1185">Reference proteome</keyword>
<reference evidence="2 3" key="1">
    <citation type="submission" date="2017-02" db="EMBL/GenBank/DDBJ databases">
        <title>The new phylogeny of genus Mycobacterium.</title>
        <authorList>
            <person name="Tortoli E."/>
            <person name="Trovato A."/>
            <person name="Cirillo D.M."/>
        </authorList>
    </citation>
    <scope>NUCLEOTIDE SEQUENCE [LARGE SCALE GENOMIC DNA]</scope>
    <source>
        <strain evidence="2 3">DSM 44049</strain>
    </source>
</reference>
<dbReference type="EMBL" id="MVHT01000168">
    <property type="protein sequence ID" value="ORA90508.1"/>
    <property type="molecule type" value="Genomic_DNA"/>
</dbReference>
<organism evidence="2 3">
    <name type="scientific">Mycobacterium intermedium</name>
    <dbReference type="NCBI Taxonomy" id="28445"/>
    <lineage>
        <taxon>Bacteria</taxon>
        <taxon>Bacillati</taxon>
        <taxon>Actinomycetota</taxon>
        <taxon>Actinomycetes</taxon>
        <taxon>Mycobacteriales</taxon>
        <taxon>Mycobacteriaceae</taxon>
        <taxon>Mycobacterium</taxon>
        <taxon>Mycobacterium simiae complex</taxon>
    </lineage>
</organism>
<evidence type="ECO:0000313" key="3">
    <source>
        <dbReference type="Proteomes" id="UP000192739"/>
    </source>
</evidence>